<sequence>MNAKNWIAGALLIFVASSVVILVGREFRKSPVDEAPLGAEQQPDNALVVYYFHGETRCPTCMSIESFSHEAVESAFADELAEDRMQWKVVNYEQPANSHFVTDYEIVSPTVVLVRRVDGKVADWRNLVRVWELVGDRDAFTEYVQSETRSMLGS</sequence>
<organism evidence="2 3">
    <name type="scientific">Aeoliella straminimaris</name>
    <dbReference type="NCBI Taxonomy" id="2954799"/>
    <lineage>
        <taxon>Bacteria</taxon>
        <taxon>Pseudomonadati</taxon>
        <taxon>Planctomycetota</taxon>
        <taxon>Planctomycetia</taxon>
        <taxon>Pirellulales</taxon>
        <taxon>Lacipirellulaceae</taxon>
        <taxon>Aeoliella</taxon>
    </lineage>
</organism>
<proteinExistence type="predicted"/>
<accession>A0A9X2JG24</accession>
<reference evidence="2" key="1">
    <citation type="submission" date="2022-06" db="EMBL/GenBank/DDBJ databases">
        <title>Aeoliella straminimaris, a novel planctomycete from sediments.</title>
        <authorList>
            <person name="Vitorino I.R."/>
            <person name="Lage O.M."/>
        </authorList>
    </citation>
    <scope>NUCLEOTIDE SEQUENCE</scope>
    <source>
        <strain evidence="2">ICT_H6.2</strain>
    </source>
</reference>
<evidence type="ECO:0000313" key="3">
    <source>
        <dbReference type="Proteomes" id="UP001155241"/>
    </source>
</evidence>
<protein>
    <submittedName>
        <fullName evidence="2">Nitrophenyl compound nitroreductase subunit ArsF family protein</fullName>
    </submittedName>
</protein>
<keyword evidence="1" id="KW-0812">Transmembrane</keyword>
<dbReference type="NCBIfam" id="NF040494">
    <property type="entry name" value="nitrored_ArsF"/>
    <property type="match status" value="1"/>
</dbReference>
<keyword evidence="3" id="KW-1185">Reference proteome</keyword>
<feature type="transmembrane region" description="Helical" evidence="1">
    <location>
        <begin position="6"/>
        <end position="24"/>
    </location>
</feature>
<comment type="caution">
    <text evidence="2">The sequence shown here is derived from an EMBL/GenBank/DDBJ whole genome shotgun (WGS) entry which is preliminary data.</text>
</comment>
<dbReference type="InterPro" id="IPR047698">
    <property type="entry name" value="ArsF-like"/>
</dbReference>
<dbReference type="RefSeq" id="WP_252852033.1">
    <property type="nucleotide sequence ID" value="NZ_JAMXLR010000026.1"/>
</dbReference>
<keyword evidence="1" id="KW-1133">Transmembrane helix</keyword>
<keyword evidence="1" id="KW-0472">Membrane</keyword>
<dbReference type="AlphaFoldDB" id="A0A9X2JG24"/>
<dbReference type="Proteomes" id="UP001155241">
    <property type="component" value="Unassembled WGS sequence"/>
</dbReference>
<gene>
    <name evidence="2" type="ORF">NG895_08435</name>
</gene>
<evidence type="ECO:0000313" key="2">
    <source>
        <dbReference type="EMBL" id="MCO6043932.1"/>
    </source>
</evidence>
<evidence type="ECO:0000256" key="1">
    <source>
        <dbReference type="SAM" id="Phobius"/>
    </source>
</evidence>
<name>A0A9X2JG24_9BACT</name>
<dbReference type="EMBL" id="JAMXLR010000026">
    <property type="protein sequence ID" value="MCO6043932.1"/>
    <property type="molecule type" value="Genomic_DNA"/>
</dbReference>